<dbReference type="Pfam" id="PF03649">
    <property type="entry name" value="UPF0014"/>
    <property type="match status" value="1"/>
</dbReference>
<feature type="transmembrane region" description="Helical" evidence="6">
    <location>
        <begin position="190"/>
        <end position="211"/>
    </location>
</feature>
<dbReference type="PANTHER" id="PTHR30028">
    <property type="entry name" value="UPF0014 INNER MEMBRANE PROTEIN YBBM-RELATED"/>
    <property type="match status" value="1"/>
</dbReference>
<organism evidence="7 8">
    <name type="scientific">Clostridium aestuarii</name>
    <dbReference type="NCBI Taxonomy" id="338193"/>
    <lineage>
        <taxon>Bacteria</taxon>
        <taxon>Bacillati</taxon>
        <taxon>Bacillota</taxon>
        <taxon>Clostridia</taxon>
        <taxon>Eubacteriales</taxon>
        <taxon>Clostridiaceae</taxon>
        <taxon>Clostridium</taxon>
    </lineage>
</organism>
<feature type="transmembrane region" description="Helical" evidence="6">
    <location>
        <begin position="94"/>
        <end position="114"/>
    </location>
</feature>
<evidence type="ECO:0000313" key="8">
    <source>
        <dbReference type="Proteomes" id="UP001078443"/>
    </source>
</evidence>
<feature type="transmembrane region" description="Helical" evidence="6">
    <location>
        <begin position="223"/>
        <end position="245"/>
    </location>
</feature>
<evidence type="ECO:0000256" key="2">
    <source>
        <dbReference type="ARBA" id="ARBA00005268"/>
    </source>
</evidence>
<keyword evidence="5 6" id="KW-0472">Membrane</keyword>
<dbReference type="PANTHER" id="PTHR30028:SF0">
    <property type="entry name" value="PROTEIN ALUMINUM SENSITIVE 3"/>
    <property type="match status" value="1"/>
</dbReference>
<protein>
    <submittedName>
        <fullName evidence="7">ABC transporter permease</fullName>
    </submittedName>
</protein>
<feature type="transmembrane region" description="Helical" evidence="6">
    <location>
        <begin position="63"/>
        <end position="82"/>
    </location>
</feature>
<proteinExistence type="inferred from homology"/>
<evidence type="ECO:0000256" key="6">
    <source>
        <dbReference type="SAM" id="Phobius"/>
    </source>
</evidence>
<accession>A0ABT4D0K3</accession>
<evidence type="ECO:0000256" key="4">
    <source>
        <dbReference type="ARBA" id="ARBA00022989"/>
    </source>
</evidence>
<name>A0ABT4D0K3_9CLOT</name>
<sequence length="262" mass="29757">MEVEKISILSILMLFFIFIPIFLLNRFLKIKVNKNIIYSTSRMIIQLSLVGIYLQYLFNFNNVILNLFYVIIMVVAASFSIIKSCKLKIKNFISPVFFAVIIPHFFMIMYFNYFVAKINNIFDAKYLITIGGMLLGNCLSGNIIGLNSFYNTIKENEKEYFYSLGLGASRLQALNPYFKKAILSSINPTLASMATIGLVALPGMMTGQILGGSIPVVAIKYQIAIMIAVFVTRYFSIILVLIFSINKCFDDYDVLNKDVFLN</sequence>
<dbReference type="Proteomes" id="UP001078443">
    <property type="component" value="Unassembled WGS sequence"/>
</dbReference>
<feature type="transmembrane region" description="Helical" evidence="6">
    <location>
        <begin position="6"/>
        <end position="24"/>
    </location>
</feature>
<evidence type="ECO:0000256" key="1">
    <source>
        <dbReference type="ARBA" id="ARBA00004141"/>
    </source>
</evidence>
<reference evidence="7" key="1">
    <citation type="submission" date="2022-12" db="EMBL/GenBank/DDBJ databases">
        <authorList>
            <person name="Wang J."/>
        </authorList>
    </citation>
    <scope>NUCLEOTIDE SEQUENCE</scope>
    <source>
        <strain evidence="7">HY-45-18</strain>
    </source>
</reference>
<evidence type="ECO:0000256" key="3">
    <source>
        <dbReference type="ARBA" id="ARBA00022692"/>
    </source>
</evidence>
<evidence type="ECO:0000256" key="5">
    <source>
        <dbReference type="ARBA" id="ARBA00023136"/>
    </source>
</evidence>
<dbReference type="RefSeq" id="WP_268041065.1">
    <property type="nucleotide sequence ID" value="NZ_JAPQER010000003.1"/>
</dbReference>
<keyword evidence="8" id="KW-1185">Reference proteome</keyword>
<comment type="similarity">
    <text evidence="2">Belongs to the UPF0014 family.</text>
</comment>
<feature type="transmembrane region" description="Helical" evidence="6">
    <location>
        <begin position="126"/>
        <end position="148"/>
    </location>
</feature>
<keyword evidence="3 6" id="KW-0812">Transmembrane</keyword>
<comment type="subcellular location">
    <subcellularLocation>
        <location evidence="1">Membrane</location>
        <topology evidence="1">Multi-pass membrane protein</topology>
    </subcellularLocation>
</comment>
<evidence type="ECO:0000313" key="7">
    <source>
        <dbReference type="EMBL" id="MCY6484761.1"/>
    </source>
</evidence>
<comment type="caution">
    <text evidence="7">The sequence shown here is derived from an EMBL/GenBank/DDBJ whole genome shotgun (WGS) entry which is preliminary data.</text>
</comment>
<keyword evidence="4 6" id="KW-1133">Transmembrane helix</keyword>
<dbReference type="EMBL" id="JAPQER010000003">
    <property type="protein sequence ID" value="MCY6484761.1"/>
    <property type="molecule type" value="Genomic_DNA"/>
</dbReference>
<gene>
    <name evidence="7" type="ORF">OW763_10450</name>
</gene>
<dbReference type="InterPro" id="IPR005226">
    <property type="entry name" value="UPF0014_fam"/>
</dbReference>
<feature type="transmembrane region" description="Helical" evidence="6">
    <location>
        <begin position="36"/>
        <end position="57"/>
    </location>
</feature>